<comment type="similarity">
    <text evidence="1">Belongs to the ABC transporter superfamily.</text>
</comment>
<name>A0A7X6S2Y6_9LACO</name>
<keyword evidence="4 7" id="KW-0067">ATP-binding</keyword>
<evidence type="ECO:0000256" key="5">
    <source>
        <dbReference type="ARBA" id="ARBA00066388"/>
    </source>
</evidence>
<sequence length="320" mass="35788">MTETLIKLDNISKIYQDKTVVSNLSLDVQAGEILVLVGSSGSGKTTTLKMVNQLITQTEGNVLFKGKNVNEYKLRDLRLQIGYVLQQIALFPNMTVAQNISLIPEMKKQSKAEINKMVDDLLREVDLDPVNYRNRMPNELSGGEQQRIGILRAFAANQDVVLMDEPFSALDPILRSQLQVLVKKIHQQFGTTIIFVTHDMDEALRLGDRIAVMRHGQILQVDTPEEIVKNPANTFVSEMFANSMAQDVFGVYLSRLELLGYLDDQDTSTPLGDLDTNSTVGEAIKLLAQHDVITITTKNSGLKVLSKAQLFKFISEFQDM</sequence>
<dbReference type="SUPFAM" id="SSF52540">
    <property type="entry name" value="P-loop containing nucleoside triphosphate hydrolases"/>
    <property type="match status" value="1"/>
</dbReference>
<dbReference type="PANTHER" id="PTHR43117:SF4">
    <property type="entry name" value="OSMOPROTECTANT IMPORT ATP-BINDING PROTEIN OSMV"/>
    <property type="match status" value="1"/>
</dbReference>
<dbReference type="PROSITE" id="PS50893">
    <property type="entry name" value="ABC_TRANSPORTER_2"/>
    <property type="match status" value="1"/>
</dbReference>
<reference evidence="7 8" key="1">
    <citation type="submission" date="2020-04" db="EMBL/GenBank/DDBJ databases">
        <title>MicrobeNet Type strains.</title>
        <authorList>
            <person name="Nicholson A.C."/>
        </authorList>
    </citation>
    <scope>NUCLEOTIDE SEQUENCE [LARGE SCALE GENOMIC DNA]</scope>
    <source>
        <strain evidence="7 8">CCUG 61472</strain>
    </source>
</reference>
<gene>
    <name evidence="7" type="ORF">HF964_06860</name>
</gene>
<dbReference type="SMART" id="SM00382">
    <property type="entry name" value="AAA"/>
    <property type="match status" value="1"/>
</dbReference>
<dbReference type="AlphaFoldDB" id="A0A7X6S2Y6"/>
<dbReference type="InterPro" id="IPR003439">
    <property type="entry name" value="ABC_transporter-like_ATP-bd"/>
</dbReference>
<evidence type="ECO:0000256" key="4">
    <source>
        <dbReference type="ARBA" id="ARBA00022840"/>
    </source>
</evidence>
<accession>A0A7X6S2Y6</accession>
<keyword evidence="8" id="KW-1185">Reference proteome</keyword>
<dbReference type="InterPro" id="IPR017871">
    <property type="entry name" value="ABC_transporter-like_CS"/>
</dbReference>
<comment type="caution">
    <text evidence="7">The sequence shown here is derived from an EMBL/GenBank/DDBJ whole genome shotgun (WGS) entry which is preliminary data.</text>
</comment>
<dbReference type="PANTHER" id="PTHR43117">
    <property type="entry name" value="OSMOPROTECTANT IMPORT ATP-BINDING PROTEIN OSMV"/>
    <property type="match status" value="1"/>
</dbReference>
<protein>
    <recommendedName>
        <fullName evidence="5">ABC-type quaternary amine transporter</fullName>
        <ecNumber evidence="5">7.6.2.9</ecNumber>
    </recommendedName>
</protein>
<dbReference type="RefSeq" id="WP_168722310.1">
    <property type="nucleotide sequence ID" value="NZ_JAAXPN010000007.1"/>
</dbReference>
<evidence type="ECO:0000313" key="7">
    <source>
        <dbReference type="EMBL" id="NKZ24515.1"/>
    </source>
</evidence>
<dbReference type="GO" id="GO:0016887">
    <property type="term" value="F:ATP hydrolysis activity"/>
    <property type="evidence" value="ECO:0007669"/>
    <property type="project" value="InterPro"/>
</dbReference>
<keyword evidence="2" id="KW-0813">Transport</keyword>
<evidence type="ECO:0000256" key="1">
    <source>
        <dbReference type="ARBA" id="ARBA00005417"/>
    </source>
</evidence>
<keyword evidence="3" id="KW-0547">Nucleotide-binding</keyword>
<dbReference type="GO" id="GO:0015418">
    <property type="term" value="F:ABC-type quaternary ammonium compound transporting activity"/>
    <property type="evidence" value="ECO:0007669"/>
    <property type="project" value="UniProtKB-EC"/>
</dbReference>
<dbReference type="GO" id="GO:0005524">
    <property type="term" value="F:ATP binding"/>
    <property type="evidence" value="ECO:0007669"/>
    <property type="project" value="UniProtKB-KW"/>
</dbReference>
<dbReference type="Pfam" id="PF00005">
    <property type="entry name" value="ABC_tran"/>
    <property type="match status" value="1"/>
</dbReference>
<dbReference type="PROSITE" id="PS00211">
    <property type="entry name" value="ABC_TRANSPORTER_1"/>
    <property type="match status" value="1"/>
</dbReference>
<dbReference type="FunFam" id="3.40.50.300:FF:000425">
    <property type="entry name" value="Probable ABC transporter, ATP-binding subunit"/>
    <property type="match status" value="1"/>
</dbReference>
<dbReference type="EC" id="7.6.2.9" evidence="5"/>
<evidence type="ECO:0000256" key="2">
    <source>
        <dbReference type="ARBA" id="ARBA00022448"/>
    </source>
</evidence>
<proteinExistence type="inferred from homology"/>
<organism evidence="7 8">
    <name type="scientific">Periweissella fabalis</name>
    <dbReference type="NCBI Taxonomy" id="1070421"/>
    <lineage>
        <taxon>Bacteria</taxon>
        <taxon>Bacillati</taxon>
        <taxon>Bacillota</taxon>
        <taxon>Bacilli</taxon>
        <taxon>Lactobacillales</taxon>
        <taxon>Lactobacillaceae</taxon>
        <taxon>Periweissella</taxon>
    </lineage>
</organism>
<evidence type="ECO:0000313" key="8">
    <source>
        <dbReference type="Proteomes" id="UP000549765"/>
    </source>
</evidence>
<feature type="domain" description="ABC transporter" evidence="6">
    <location>
        <begin position="6"/>
        <end position="240"/>
    </location>
</feature>
<dbReference type="Gene3D" id="3.40.50.300">
    <property type="entry name" value="P-loop containing nucleotide triphosphate hydrolases"/>
    <property type="match status" value="1"/>
</dbReference>
<dbReference type="InterPro" id="IPR003593">
    <property type="entry name" value="AAA+_ATPase"/>
</dbReference>
<dbReference type="InterPro" id="IPR027417">
    <property type="entry name" value="P-loop_NTPase"/>
</dbReference>
<dbReference type="Proteomes" id="UP000549765">
    <property type="component" value="Unassembled WGS sequence"/>
</dbReference>
<evidence type="ECO:0000259" key="6">
    <source>
        <dbReference type="PROSITE" id="PS50893"/>
    </source>
</evidence>
<evidence type="ECO:0000256" key="3">
    <source>
        <dbReference type="ARBA" id="ARBA00022741"/>
    </source>
</evidence>
<dbReference type="EMBL" id="JAAXPN010000007">
    <property type="protein sequence ID" value="NKZ24515.1"/>
    <property type="molecule type" value="Genomic_DNA"/>
</dbReference>